<name>A0A368U4W0_9GAMM</name>
<evidence type="ECO:0000259" key="17">
    <source>
        <dbReference type="PROSITE" id="PS50885"/>
    </source>
</evidence>
<dbReference type="InterPro" id="IPR004089">
    <property type="entry name" value="MCPsignal_dom"/>
</dbReference>
<organism evidence="18 19">
    <name type="scientific">Vreelandella rituensis</name>
    <dbReference type="NCBI Taxonomy" id="2282306"/>
    <lineage>
        <taxon>Bacteria</taxon>
        <taxon>Pseudomonadati</taxon>
        <taxon>Pseudomonadota</taxon>
        <taxon>Gammaproteobacteria</taxon>
        <taxon>Oceanospirillales</taxon>
        <taxon>Halomonadaceae</taxon>
        <taxon>Vreelandella</taxon>
    </lineage>
</organism>
<evidence type="ECO:0000256" key="9">
    <source>
        <dbReference type="ARBA" id="ARBA00023224"/>
    </source>
</evidence>
<comment type="subcellular location">
    <subcellularLocation>
        <location evidence="1">Cell inner membrane</location>
        <topology evidence="1">Multi-pass membrane protein</topology>
    </subcellularLocation>
</comment>
<evidence type="ECO:0000256" key="10">
    <source>
        <dbReference type="ARBA" id="ARBA00029447"/>
    </source>
</evidence>
<dbReference type="Pfam" id="PF02203">
    <property type="entry name" value="TarH"/>
    <property type="match status" value="1"/>
</dbReference>
<dbReference type="RefSeq" id="WP_114486766.1">
    <property type="nucleotide sequence ID" value="NZ_CBCSHM010000023.1"/>
</dbReference>
<keyword evidence="9 11" id="KW-0807">Transducer</keyword>
<feature type="coiled-coil region" evidence="12">
    <location>
        <begin position="593"/>
        <end position="620"/>
    </location>
</feature>
<comment type="caution">
    <text evidence="18">The sequence shown here is derived from an EMBL/GenBank/DDBJ whole genome shotgun (WGS) entry which is preliminary data.</text>
</comment>
<dbReference type="PROSITE" id="PS50111">
    <property type="entry name" value="CHEMOTAXIS_TRANSDUC_2"/>
    <property type="match status" value="1"/>
</dbReference>
<gene>
    <name evidence="18" type="ORF">DU506_09840</name>
</gene>
<evidence type="ECO:0000259" key="16">
    <source>
        <dbReference type="PROSITE" id="PS50112"/>
    </source>
</evidence>
<feature type="region of interest" description="Disordered" evidence="13">
    <location>
        <begin position="674"/>
        <end position="724"/>
    </location>
</feature>
<protein>
    <submittedName>
        <fullName evidence="18">PAS domain S-box protein</fullName>
    </submittedName>
</protein>
<evidence type="ECO:0000256" key="7">
    <source>
        <dbReference type="ARBA" id="ARBA00022989"/>
    </source>
</evidence>
<dbReference type="NCBIfam" id="TIGR00229">
    <property type="entry name" value="sensory_box"/>
    <property type="match status" value="1"/>
</dbReference>
<dbReference type="Gene3D" id="1.10.287.950">
    <property type="entry name" value="Methyl-accepting chemotaxis protein"/>
    <property type="match status" value="1"/>
</dbReference>
<dbReference type="CDD" id="cd00130">
    <property type="entry name" value="PAS"/>
    <property type="match status" value="1"/>
</dbReference>
<dbReference type="GO" id="GO:0004888">
    <property type="term" value="F:transmembrane signaling receptor activity"/>
    <property type="evidence" value="ECO:0007669"/>
    <property type="project" value="InterPro"/>
</dbReference>
<dbReference type="SMART" id="SM00304">
    <property type="entry name" value="HAMP"/>
    <property type="match status" value="1"/>
</dbReference>
<dbReference type="OrthoDB" id="2489132at2"/>
<dbReference type="InterPro" id="IPR003122">
    <property type="entry name" value="Tar_rcpt_lig-bd"/>
</dbReference>
<dbReference type="EMBL" id="QPIJ01000019">
    <property type="protein sequence ID" value="RCV92055.1"/>
    <property type="molecule type" value="Genomic_DNA"/>
</dbReference>
<dbReference type="PRINTS" id="PR00260">
    <property type="entry name" value="CHEMTRNSDUCR"/>
</dbReference>
<dbReference type="InterPro" id="IPR000014">
    <property type="entry name" value="PAS"/>
</dbReference>
<evidence type="ECO:0000256" key="1">
    <source>
        <dbReference type="ARBA" id="ARBA00004429"/>
    </source>
</evidence>
<evidence type="ECO:0000256" key="4">
    <source>
        <dbReference type="ARBA" id="ARBA00022500"/>
    </source>
</evidence>
<reference evidence="18 19" key="1">
    <citation type="submission" date="2018-07" db="EMBL/GenBank/DDBJ databases">
        <title>Halomonas rutogse sp. nov., isolated from Lake TangqianCo on Tibetan Plateau.</title>
        <authorList>
            <person name="Lu H."/>
            <person name="Xing P."/>
            <person name="Wu Q."/>
        </authorList>
    </citation>
    <scope>NUCLEOTIDE SEQUENCE [LARGE SCALE GENOMIC DNA]</scope>
    <source>
        <strain evidence="18 19">TQ8S</strain>
    </source>
</reference>
<keyword evidence="6 14" id="KW-0812">Transmembrane</keyword>
<evidence type="ECO:0000256" key="12">
    <source>
        <dbReference type="SAM" id="Coils"/>
    </source>
</evidence>
<dbReference type="PANTHER" id="PTHR43531:SF14">
    <property type="entry name" value="METHYL-ACCEPTING CHEMOTAXIS PROTEIN I-RELATED"/>
    <property type="match status" value="1"/>
</dbReference>
<keyword evidence="8 14" id="KW-0472">Membrane</keyword>
<dbReference type="SMART" id="SM00091">
    <property type="entry name" value="PAS"/>
    <property type="match status" value="1"/>
</dbReference>
<evidence type="ECO:0000256" key="8">
    <source>
        <dbReference type="ARBA" id="ARBA00023136"/>
    </source>
</evidence>
<proteinExistence type="inferred from homology"/>
<dbReference type="GO" id="GO:0007165">
    <property type="term" value="P:signal transduction"/>
    <property type="evidence" value="ECO:0007669"/>
    <property type="project" value="UniProtKB-KW"/>
</dbReference>
<dbReference type="GO" id="GO:0005886">
    <property type="term" value="C:plasma membrane"/>
    <property type="evidence" value="ECO:0007669"/>
    <property type="project" value="UniProtKB-SubCell"/>
</dbReference>
<feature type="domain" description="PAS" evidence="16">
    <location>
        <begin position="25"/>
        <end position="60"/>
    </location>
</feature>
<feature type="compositionally biased region" description="Polar residues" evidence="13">
    <location>
        <begin position="675"/>
        <end position="690"/>
    </location>
</feature>
<dbReference type="PANTHER" id="PTHR43531">
    <property type="entry name" value="PROTEIN ICFG"/>
    <property type="match status" value="1"/>
</dbReference>
<keyword evidence="7 14" id="KW-1133">Transmembrane helix</keyword>
<dbReference type="SUPFAM" id="SSF55785">
    <property type="entry name" value="PYP-like sensor domain (PAS domain)"/>
    <property type="match status" value="1"/>
</dbReference>
<evidence type="ECO:0000256" key="2">
    <source>
        <dbReference type="ARBA" id="ARBA00022475"/>
    </source>
</evidence>
<evidence type="ECO:0000256" key="11">
    <source>
        <dbReference type="PROSITE-ProRule" id="PRU00284"/>
    </source>
</evidence>
<dbReference type="GO" id="GO:0006935">
    <property type="term" value="P:chemotaxis"/>
    <property type="evidence" value="ECO:0007669"/>
    <property type="project" value="UniProtKB-KW"/>
</dbReference>
<feature type="domain" description="Methyl-accepting transducer" evidence="15">
    <location>
        <begin position="428"/>
        <end position="657"/>
    </location>
</feature>
<comment type="similarity">
    <text evidence="10">Belongs to the methyl-accepting chemotaxis (MCP) protein family.</text>
</comment>
<dbReference type="CDD" id="cd11386">
    <property type="entry name" value="MCP_signal"/>
    <property type="match status" value="1"/>
</dbReference>
<dbReference type="InterPro" id="IPR003660">
    <property type="entry name" value="HAMP_dom"/>
</dbReference>
<dbReference type="SUPFAM" id="SSF58104">
    <property type="entry name" value="Methyl-accepting chemotaxis protein (MCP) signaling domain"/>
    <property type="match status" value="1"/>
</dbReference>
<dbReference type="Proteomes" id="UP000253204">
    <property type="component" value="Unassembled WGS sequence"/>
</dbReference>
<evidence type="ECO:0000313" key="19">
    <source>
        <dbReference type="Proteomes" id="UP000253204"/>
    </source>
</evidence>
<dbReference type="Pfam" id="PF00672">
    <property type="entry name" value="HAMP"/>
    <property type="match status" value="1"/>
</dbReference>
<dbReference type="Pfam" id="PF08447">
    <property type="entry name" value="PAS_3"/>
    <property type="match status" value="1"/>
</dbReference>
<evidence type="ECO:0000256" key="14">
    <source>
        <dbReference type="SAM" id="Phobius"/>
    </source>
</evidence>
<evidence type="ECO:0000256" key="3">
    <source>
        <dbReference type="ARBA" id="ARBA00022481"/>
    </source>
</evidence>
<keyword evidence="12" id="KW-0175">Coiled coil</keyword>
<keyword evidence="3" id="KW-0488">Methylation</keyword>
<dbReference type="InterPro" id="IPR051310">
    <property type="entry name" value="MCP_chemotaxis"/>
</dbReference>
<dbReference type="PROSITE" id="PS50885">
    <property type="entry name" value="HAMP"/>
    <property type="match status" value="1"/>
</dbReference>
<dbReference type="Pfam" id="PF00015">
    <property type="entry name" value="MCPsignal"/>
    <property type="match status" value="1"/>
</dbReference>
<accession>A0A368U4W0</accession>
<feature type="transmembrane region" description="Helical" evidence="14">
    <location>
        <begin position="169"/>
        <end position="191"/>
    </location>
</feature>
<dbReference type="SMART" id="SM00283">
    <property type="entry name" value="MA"/>
    <property type="match status" value="1"/>
</dbReference>
<dbReference type="InterPro" id="IPR004090">
    <property type="entry name" value="Chemotax_Me-accpt_rcpt"/>
</dbReference>
<dbReference type="InterPro" id="IPR013655">
    <property type="entry name" value="PAS_fold_3"/>
</dbReference>
<dbReference type="InterPro" id="IPR035965">
    <property type="entry name" value="PAS-like_dom_sf"/>
</dbReference>
<evidence type="ECO:0000256" key="5">
    <source>
        <dbReference type="ARBA" id="ARBA00022519"/>
    </source>
</evidence>
<dbReference type="Gene3D" id="3.30.450.20">
    <property type="entry name" value="PAS domain"/>
    <property type="match status" value="1"/>
</dbReference>
<keyword evidence="4" id="KW-0145">Chemotaxis</keyword>
<dbReference type="CDD" id="cd06225">
    <property type="entry name" value="HAMP"/>
    <property type="match status" value="1"/>
</dbReference>
<dbReference type="FunFam" id="1.10.287.950:FF:000001">
    <property type="entry name" value="Methyl-accepting chemotaxis sensory transducer"/>
    <property type="match status" value="1"/>
</dbReference>
<evidence type="ECO:0000256" key="13">
    <source>
        <dbReference type="SAM" id="MobiDB-lite"/>
    </source>
</evidence>
<dbReference type="PROSITE" id="PS50112">
    <property type="entry name" value="PAS"/>
    <property type="match status" value="1"/>
</dbReference>
<keyword evidence="2" id="KW-1003">Cell membrane</keyword>
<dbReference type="AlphaFoldDB" id="A0A368U4W0"/>
<evidence type="ECO:0000256" key="6">
    <source>
        <dbReference type="ARBA" id="ARBA00022692"/>
    </source>
</evidence>
<evidence type="ECO:0000313" key="18">
    <source>
        <dbReference type="EMBL" id="RCV92055.1"/>
    </source>
</evidence>
<sequence>MRNNQPVTRQEHELNDDDFLVSRTDVKGRIVYANPAFIQISGFSHEELIGSPHNLVRHPDMPAQSFANLWETVKTGETWRGLVKNRCKNGDYYWVDASVTPIMEDAEVVGYASVRVKASRAAIEQAEAAYAAIREGRGKHLYLNRGRLRRRGLRGRLARINLDSIRAKLTAMIMLGGLLLLVSGGMGLYGLNVSGIRLNQLNENGLRDVIRLQQIDQTIAQTRQSVIEPERMVLIKERFELGETIAEQADQVEQTWAEYQSREVNETSTANAFGKQLEAYLRDGMNEAASVLQSEETYQAFTGLDRVSEVMRKDGRTLSTMVNQLIEEKQQAAEVMAIDAEQGQTKMLVAQASILGGGLLLLILIGVMILRAITRPLHDAVHFTLQIAGGNLAARVPSRRRDEVGYLMDSLDTMRKSLGSIIGDVKKGIDVVTPSARDIAEGNEELSARTEQQAASLQQTASSMEEITTTVRQNSDNAQQARGLADDNASRVTSTGELMKQLVVNMERITQSSTKMTDIINVIDSIAFQTNILALNASVEAARAGEHGRGFAVVAEEVRNLAGRSAGAAQEIRTLIDSSSREVEGGAGLVKKAEAAIAEVAEAARNVTRIMNEISAASEEQSSGIAEVNQAVVEMDQATQQNAIRVQDTAHAAVELERHASLLSLSVEAFRLGDGTSSSPGLKRPTTQRQALPPTNPARAGNDRSRLQPRPQRQETVAEEWEEF</sequence>
<keyword evidence="5" id="KW-0997">Cell inner membrane</keyword>
<feature type="domain" description="HAMP" evidence="17">
    <location>
        <begin position="371"/>
        <end position="423"/>
    </location>
</feature>
<keyword evidence="19" id="KW-1185">Reference proteome</keyword>
<evidence type="ECO:0000259" key="15">
    <source>
        <dbReference type="PROSITE" id="PS50111"/>
    </source>
</evidence>
<feature type="transmembrane region" description="Helical" evidence="14">
    <location>
        <begin position="348"/>
        <end position="370"/>
    </location>
</feature>